<dbReference type="Proteomes" id="UP001165121">
    <property type="component" value="Unassembled WGS sequence"/>
</dbReference>
<sequence>MSVLGQVLTYANGLKPHTCSYVKAENPETLGEAMNLAVNSEKKVGSSLSRNPSVLKIDPVFTARNLVTSGPTVSSGKGAGEAGKRATASVNEGPDVVERVIRTTKIENISLNLLCENPLVYKSHPLFSVMGDMTVGDTTISIQSMLLGCGATAIYASGRSRPPSSRTRAYESSLVITESREGAAGEACRNSSTKGKDTFVKKMFTLGVVDEAGIQTKYITRKKLRKFLRITTKSTNEPDFMLVLSNDTIKQAARSLQRRDQPDNVGSAKAQRYQETDWDSYRDNPAFQLLREYKNNVF</sequence>
<dbReference type="AlphaFoldDB" id="A0A9W6XCA0"/>
<dbReference type="EMBL" id="BSXT01000878">
    <property type="protein sequence ID" value="GMF35631.1"/>
    <property type="molecule type" value="Genomic_DNA"/>
</dbReference>
<accession>A0A9W6XCA0</accession>
<feature type="region of interest" description="Disordered" evidence="1">
    <location>
        <begin position="254"/>
        <end position="273"/>
    </location>
</feature>
<evidence type="ECO:0000313" key="3">
    <source>
        <dbReference type="Proteomes" id="UP001165121"/>
    </source>
</evidence>
<reference evidence="2" key="1">
    <citation type="submission" date="2023-04" db="EMBL/GenBank/DDBJ databases">
        <title>Phytophthora fragariaefolia NBRC 109709.</title>
        <authorList>
            <person name="Ichikawa N."/>
            <person name="Sato H."/>
            <person name="Tonouchi N."/>
        </authorList>
    </citation>
    <scope>NUCLEOTIDE SEQUENCE</scope>
    <source>
        <strain evidence="2">NBRC 109709</strain>
    </source>
</reference>
<protein>
    <submittedName>
        <fullName evidence="2">Unnamed protein product</fullName>
    </submittedName>
</protein>
<keyword evidence="3" id="KW-1185">Reference proteome</keyword>
<gene>
    <name evidence="2" type="ORF">Pfra01_000948300</name>
</gene>
<proteinExistence type="predicted"/>
<comment type="caution">
    <text evidence="2">The sequence shown here is derived from an EMBL/GenBank/DDBJ whole genome shotgun (WGS) entry which is preliminary data.</text>
</comment>
<organism evidence="2 3">
    <name type="scientific">Phytophthora fragariaefolia</name>
    <dbReference type="NCBI Taxonomy" id="1490495"/>
    <lineage>
        <taxon>Eukaryota</taxon>
        <taxon>Sar</taxon>
        <taxon>Stramenopiles</taxon>
        <taxon>Oomycota</taxon>
        <taxon>Peronosporomycetes</taxon>
        <taxon>Peronosporales</taxon>
        <taxon>Peronosporaceae</taxon>
        <taxon>Phytophthora</taxon>
    </lineage>
</organism>
<evidence type="ECO:0000256" key="1">
    <source>
        <dbReference type="SAM" id="MobiDB-lite"/>
    </source>
</evidence>
<name>A0A9W6XCA0_9STRA</name>
<dbReference type="OrthoDB" id="105920at2759"/>
<evidence type="ECO:0000313" key="2">
    <source>
        <dbReference type="EMBL" id="GMF35631.1"/>
    </source>
</evidence>